<proteinExistence type="predicted"/>
<protein>
    <submittedName>
        <fullName evidence="1">Uncharacterized protein</fullName>
    </submittedName>
</protein>
<evidence type="ECO:0000313" key="2">
    <source>
        <dbReference type="Proteomes" id="UP001433508"/>
    </source>
</evidence>
<sequence>MGFLSAWLYSQLFVTPKYPTESFADQTIIVTGSNVGLGLEAARHFARCNAKRVILAVRNVAAGEKAKQSIEESTSRQNVCEVWELDLASYASVKAFAERASKLSRIDVLLENAGIATQNFTLAEDHERTIAVNVISTFLLGLLLLPKLKETAKQIPTAKPHWIIVTSEVHALTNLPESKSPNTFEVLDDEKKANMQVRYPTSKLLEVLVVRKIAPKLADSGVILNMPNPGMCHSELARELGFSAWLLKLVLARTTEVGSRTLVAAAIVGNESHGAYMTDGKVSNGALSAFVTSEDGQKAQEKVWLELKEILEKIVPGVTGSF</sequence>
<dbReference type="Proteomes" id="UP001433508">
    <property type="component" value="Unassembled WGS sequence"/>
</dbReference>
<dbReference type="EMBL" id="MU971345">
    <property type="protein sequence ID" value="KAK9239550.1"/>
    <property type="molecule type" value="Genomic_DNA"/>
</dbReference>
<gene>
    <name evidence="1" type="ORF">V1525DRAFT_27100</name>
</gene>
<accession>A0ACC3T767</accession>
<keyword evidence="2" id="KW-1185">Reference proteome</keyword>
<evidence type="ECO:0000313" key="1">
    <source>
        <dbReference type="EMBL" id="KAK9239550.1"/>
    </source>
</evidence>
<name>A0ACC3T767_LIPKO</name>
<reference evidence="2" key="1">
    <citation type="journal article" date="2024" name="Front. Bioeng. Biotechnol.">
        <title>Genome-scale model development and genomic sequencing of the oleaginous clade Lipomyces.</title>
        <authorList>
            <person name="Czajka J.J."/>
            <person name="Han Y."/>
            <person name="Kim J."/>
            <person name="Mondo S.J."/>
            <person name="Hofstad B.A."/>
            <person name="Robles A."/>
            <person name="Haridas S."/>
            <person name="Riley R."/>
            <person name="LaButti K."/>
            <person name="Pangilinan J."/>
            <person name="Andreopoulos W."/>
            <person name="Lipzen A."/>
            <person name="Yan J."/>
            <person name="Wang M."/>
            <person name="Ng V."/>
            <person name="Grigoriev I.V."/>
            <person name="Spatafora J.W."/>
            <person name="Magnuson J.K."/>
            <person name="Baker S.E."/>
            <person name="Pomraning K.R."/>
        </authorList>
    </citation>
    <scope>NUCLEOTIDE SEQUENCE [LARGE SCALE GENOMIC DNA]</scope>
    <source>
        <strain evidence="2">CBS 7786</strain>
    </source>
</reference>
<organism evidence="1 2">
    <name type="scientific">Lipomyces kononenkoae</name>
    <name type="common">Yeast</name>
    <dbReference type="NCBI Taxonomy" id="34357"/>
    <lineage>
        <taxon>Eukaryota</taxon>
        <taxon>Fungi</taxon>
        <taxon>Dikarya</taxon>
        <taxon>Ascomycota</taxon>
        <taxon>Saccharomycotina</taxon>
        <taxon>Lipomycetes</taxon>
        <taxon>Lipomycetales</taxon>
        <taxon>Lipomycetaceae</taxon>
        <taxon>Lipomyces</taxon>
    </lineage>
</organism>
<comment type="caution">
    <text evidence="1">The sequence shown here is derived from an EMBL/GenBank/DDBJ whole genome shotgun (WGS) entry which is preliminary data.</text>
</comment>